<proteinExistence type="predicted"/>
<gene>
    <name evidence="10" type="ORF">FPE_LOCUS5546</name>
</gene>
<dbReference type="SUPFAM" id="SSF50729">
    <property type="entry name" value="PH domain-like"/>
    <property type="match status" value="1"/>
</dbReference>
<dbReference type="Pfam" id="PF16457">
    <property type="entry name" value="PH_12"/>
    <property type="match status" value="1"/>
</dbReference>
<dbReference type="Pfam" id="PF08381">
    <property type="entry name" value="BRX"/>
    <property type="match status" value="1"/>
</dbReference>
<dbReference type="InterPro" id="IPR013083">
    <property type="entry name" value="Znf_RING/FYVE/PHD"/>
</dbReference>
<feature type="repeat" description="RCC1" evidence="6">
    <location>
        <begin position="361"/>
        <end position="414"/>
    </location>
</feature>
<protein>
    <submittedName>
        <fullName evidence="10">Uncharacterized protein</fullName>
    </submittedName>
</protein>
<dbReference type="InterPro" id="IPR011011">
    <property type="entry name" value="Znf_FYVE_PHD"/>
</dbReference>
<dbReference type="PRINTS" id="PR00633">
    <property type="entry name" value="RCCNDNSATION"/>
</dbReference>
<dbReference type="InterPro" id="IPR013591">
    <property type="entry name" value="Brevis_radix_dom"/>
</dbReference>
<accession>A0AAD1YVA5</accession>
<dbReference type="InterPro" id="IPR009091">
    <property type="entry name" value="RCC1/BLIP-II"/>
</dbReference>
<evidence type="ECO:0000259" key="9">
    <source>
        <dbReference type="PROSITE" id="PS51514"/>
    </source>
</evidence>
<keyword evidence="3 5" id="KW-0863">Zinc-finger</keyword>
<dbReference type="Gene3D" id="2.30.29.30">
    <property type="entry name" value="Pleckstrin-homology domain (PH domain)/Phosphotyrosine-binding domain (PTB)"/>
    <property type="match status" value="1"/>
</dbReference>
<dbReference type="InterPro" id="IPR000408">
    <property type="entry name" value="Reg_chr_condens"/>
</dbReference>
<feature type="repeat" description="RCC1" evidence="6">
    <location>
        <begin position="582"/>
        <end position="633"/>
    </location>
</feature>
<dbReference type="SUPFAM" id="SSF57903">
    <property type="entry name" value="FYVE/PHD zinc finger"/>
    <property type="match status" value="1"/>
</dbReference>
<evidence type="ECO:0000256" key="4">
    <source>
        <dbReference type="ARBA" id="ARBA00022833"/>
    </source>
</evidence>
<dbReference type="Proteomes" id="UP000834106">
    <property type="component" value="Chromosome 3"/>
</dbReference>
<feature type="domain" description="FYVE-type" evidence="8">
    <location>
        <begin position="638"/>
        <end position="700"/>
    </location>
</feature>
<evidence type="ECO:0000313" key="11">
    <source>
        <dbReference type="Proteomes" id="UP000834106"/>
    </source>
</evidence>
<keyword evidence="4" id="KW-0862">Zinc</keyword>
<dbReference type="AlphaFoldDB" id="A0AAD1YVA5"/>
<dbReference type="GO" id="GO:0008270">
    <property type="term" value="F:zinc ion binding"/>
    <property type="evidence" value="ECO:0007669"/>
    <property type="project" value="UniProtKB-KW"/>
</dbReference>
<dbReference type="Gene3D" id="2.130.10.30">
    <property type="entry name" value="Regulator of chromosome condensation 1/beta-lactamase-inhibitor protein II"/>
    <property type="match status" value="2"/>
</dbReference>
<dbReference type="InterPro" id="IPR000306">
    <property type="entry name" value="Znf_FYVE"/>
</dbReference>
<feature type="repeat" description="RCC1" evidence="6">
    <location>
        <begin position="478"/>
        <end position="529"/>
    </location>
</feature>
<dbReference type="EMBL" id="OU503038">
    <property type="protein sequence ID" value="CAI9758116.1"/>
    <property type="molecule type" value="Genomic_DNA"/>
</dbReference>
<feature type="coiled-coil region" evidence="7">
    <location>
        <begin position="829"/>
        <end position="866"/>
    </location>
</feature>
<evidence type="ECO:0000313" key="10">
    <source>
        <dbReference type="EMBL" id="CAI9758116.1"/>
    </source>
</evidence>
<evidence type="ECO:0000256" key="2">
    <source>
        <dbReference type="ARBA" id="ARBA00022737"/>
    </source>
</evidence>
<dbReference type="InterPro" id="IPR017455">
    <property type="entry name" value="Znf_FYVE-rel"/>
</dbReference>
<keyword evidence="11" id="KW-1185">Reference proteome</keyword>
<evidence type="ECO:0000256" key="5">
    <source>
        <dbReference type="PROSITE-ProRule" id="PRU00091"/>
    </source>
</evidence>
<evidence type="ECO:0000259" key="8">
    <source>
        <dbReference type="PROSITE" id="PS50178"/>
    </source>
</evidence>
<reference evidence="10" key="1">
    <citation type="submission" date="2023-05" db="EMBL/GenBank/DDBJ databases">
        <authorList>
            <person name="Huff M."/>
        </authorList>
    </citation>
    <scope>NUCLEOTIDE SEQUENCE</scope>
</reference>
<dbReference type="PROSITE" id="PS50012">
    <property type="entry name" value="RCC1_3"/>
    <property type="match status" value="6"/>
</dbReference>
<feature type="repeat" description="RCC1" evidence="6">
    <location>
        <begin position="530"/>
        <end position="581"/>
    </location>
</feature>
<evidence type="ECO:0000256" key="7">
    <source>
        <dbReference type="SAM" id="Coils"/>
    </source>
</evidence>
<sequence>MGEELLAIIPSGSDRAVEQAIVALKKGAHLLKYGRRGKPKFCPFRLSMDEKFLIWYTGKEERQLRLSSVTNVVHGQTNKQLQPERESQRLSLVYANGECSLNLIFKDKEQAETWFLGLRAVISSRYCSGFLSNLKKRRGAQSCINSPASFMRRKQILGLLEEKIRSTQVHSLSGSPPQAFSASCTSDGLSCSSDSFYSESSLSSIHNTMDFLAPSSSFLQQEDTNEQAICASTKMRSPFSTHPLESSESGNNILRDVLIWGEGAGEGYLEGGGMELDALLPKVLESTIMFDLCSISLGRKHAALVTKQGEVFCWGEGRRGRLGHKVDIDITYPKIVDSLIGIHVDSVACGEYQTCAITSSGELYTWGGNYSTDLADEHNKRSLWLPHRFYGSLDGVTVSHVACGEWHTAIVSTSGKLFTYGDGTFGVLGHGNIQSVSHPKEVESLKGLRVKTVACGSWHTAAIVEIMVDHTKFNNPFGKLFTWGDADKGRLGHFDQERKLRPTCIAELVDHDFVQVSCGRTLTVGLTSTGKVYTMGSAAHGQQRNPQSRDKSIVAVQGKFSDEFVREISSGSYHIAALTSRGNVYTWGKGEHGQLGLGDIKDRNSPTLVEALRGRQVEHIICGSSSTAAICLHKSVSSTDQLACKGCSMAFGFTRKKHNCYNCGLLVCRACSNKKSMNASLAPNKNKLYRVCNQCFNQLRKASDPDSHFKFETNSPRPLFMSEKAYHNVKEALGPMTSANNYSDECSQCYERNNLSNPISLVNGLPRWGQVSCPEVFKKTSGAHMIPKIYPSRHQLSSRSPVCLLEDSSQLISTTSNSMNVENNLLQSEKFLIEEIEKLKSQAENLQKLYQTRKEKIKENRQKSEEAWSLAKEEAAKSKAAKEVIQALTSRILAMSEKFSAERVKEDQPIAVVACMSREVEQPEDKNFESLSSSPIVFSNKLRSLRNGDSCAGRNSGKTGAEPLKVEWVDQYQPGVYITFVTLPNGQTGLKRVRFSRKKFTDNEAKRWWDENQHMVCRNYGIDGY</sequence>
<evidence type="ECO:0000256" key="1">
    <source>
        <dbReference type="ARBA" id="ARBA00022723"/>
    </source>
</evidence>
<dbReference type="Pfam" id="PF01363">
    <property type="entry name" value="FYVE"/>
    <property type="match status" value="1"/>
</dbReference>
<dbReference type="Gene3D" id="3.30.40.10">
    <property type="entry name" value="Zinc/RING finger domain, C3HC4 (zinc finger)"/>
    <property type="match status" value="1"/>
</dbReference>
<keyword evidence="1" id="KW-0479">Metal-binding</keyword>
<dbReference type="PROSITE" id="PS51514">
    <property type="entry name" value="BRX"/>
    <property type="match status" value="1"/>
</dbReference>
<organism evidence="10 11">
    <name type="scientific">Fraxinus pennsylvanica</name>
    <dbReference type="NCBI Taxonomy" id="56036"/>
    <lineage>
        <taxon>Eukaryota</taxon>
        <taxon>Viridiplantae</taxon>
        <taxon>Streptophyta</taxon>
        <taxon>Embryophyta</taxon>
        <taxon>Tracheophyta</taxon>
        <taxon>Spermatophyta</taxon>
        <taxon>Magnoliopsida</taxon>
        <taxon>eudicotyledons</taxon>
        <taxon>Gunneridae</taxon>
        <taxon>Pentapetalae</taxon>
        <taxon>asterids</taxon>
        <taxon>lamiids</taxon>
        <taxon>Lamiales</taxon>
        <taxon>Oleaceae</taxon>
        <taxon>Oleeae</taxon>
        <taxon>Fraxinus</taxon>
    </lineage>
</organism>
<dbReference type="Pfam" id="PF25390">
    <property type="entry name" value="WD40_RLD"/>
    <property type="match status" value="1"/>
</dbReference>
<feature type="repeat" description="RCC1" evidence="6">
    <location>
        <begin position="415"/>
        <end position="466"/>
    </location>
</feature>
<dbReference type="PROSITE" id="PS50178">
    <property type="entry name" value="ZF_FYVE"/>
    <property type="match status" value="1"/>
</dbReference>
<dbReference type="InterPro" id="IPR011993">
    <property type="entry name" value="PH-like_dom_sf"/>
</dbReference>
<evidence type="ECO:0000256" key="3">
    <source>
        <dbReference type="ARBA" id="ARBA00022771"/>
    </source>
</evidence>
<dbReference type="PANTHER" id="PTHR22870">
    <property type="entry name" value="REGULATOR OF CHROMOSOME CONDENSATION"/>
    <property type="match status" value="1"/>
</dbReference>
<keyword evidence="7" id="KW-0175">Coiled coil</keyword>
<dbReference type="PROSITE" id="PS00626">
    <property type="entry name" value="RCC1_2"/>
    <property type="match status" value="2"/>
</dbReference>
<dbReference type="CDD" id="cd13365">
    <property type="entry name" value="PH_PLC_plant-like"/>
    <property type="match status" value="1"/>
</dbReference>
<dbReference type="PANTHER" id="PTHR22870:SF350">
    <property type="entry name" value="F12P19.9 PROTEIN"/>
    <property type="match status" value="1"/>
</dbReference>
<dbReference type="InterPro" id="IPR001849">
    <property type="entry name" value="PH_domain"/>
</dbReference>
<name>A0AAD1YVA5_9LAMI</name>
<feature type="repeat" description="RCC1" evidence="6">
    <location>
        <begin position="309"/>
        <end position="360"/>
    </location>
</feature>
<dbReference type="InterPro" id="IPR051210">
    <property type="entry name" value="Ub_ligase/GEF_domain"/>
</dbReference>
<dbReference type="SUPFAM" id="SSF50985">
    <property type="entry name" value="RCC1/BLIP-II"/>
    <property type="match status" value="1"/>
</dbReference>
<dbReference type="SMART" id="SM00064">
    <property type="entry name" value="FYVE"/>
    <property type="match status" value="1"/>
</dbReference>
<feature type="domain" description="BRX" evidence="9">
    <location>
        <begin position="966"/>
        <end position="1021"/>
    </location>
</feature>
<evidence type="ECO:0000256" key="6">
    <source>
        <dbReference type="PROSITE-ProRule" id="PRU00235"/>
    </source>
</evidence>
<dbReference type="CDD" id="cd00065">
    <property type="entry name" value="FYVE_like_SF"/>
    <property type="match status" value="1"/>
</dbReference>
<keyword evidence="2" id="KW-0677">Repeat</keyword>
<dbReference type="InterPro" id="IPR058923">
    <property type="entry name" value="RCC1-like_dom"/>
</dbReference>